<sequence length="130" mass="14713">MLLRSYTGDVDGNVDALRWVLFVRQEEQDSKDTFLVFTAAIEELGVEENVTTFQNLMLKTLEERKSVNVVVENEQETSGKPLEVLLELMYKFNASILRKGVFQLSVVATDAPQSVVDLLESDEKAREEPS</sequence>
<evidence type="ECO:0000313" key="1">
    <source>
        <dbReference type="EMBL" id="KAF4319336.1"/>
    </source>
</evidence>
<organism evidence="1 2">
    <name type="scientific">Phytophthora kernoviae 00238/432</name>
    <dbReference type="NCBI Taxonomy" id="1284355"/>
    <lineage>
        <taxon>Eukaryota</taxon>
        <taxon>Sar</taxon>
        <taxon>Stramenopiles</taxon>
        <taxon>Oomycota</taxon>
        <taxon>Peronosporomycetes</taxon>
        <taxon>Peronosporales</taxon>
        <taxon>Peronosporaceae</taxon>
        <taxon>Phytophthora</taxon>
    </lineage>
</organism>
<gene>
    <name evidence="1" type="ORF">G195_007093</name>
</gene>
<comment type="caution">
    <text evidence="1">The sequence shown here is derived from an EMBL/GenBank/DDBJ whole genome shotgun (WGS) entry which is preliminary data.</text>
</comment>
<protein>
    <submittedName>
        <fullName evidence="1">Uncharacterized protein</fullName>
    </submittedName>
</protein>
<name>A0A8J4S559_9STRA</name>
<reference evidence="1" key="2">
    <citation type="submission" date="2020-02" db="EMBL/GenBank/DDBJ databases">
        <authorList>
            <person name="Studholme D.J."/>
        </authorList>
    </citation>
    <scope>NUCLEOTIDE SEQUENCE</scope>
    <source>
        <strain evidence="1">00238/432</strain>
    </source>
</reference>
<reference evidence="1" key="1">
    <citation type="journal article" date="2015" name="Genom Data">
        <title>Draft genome sequences of Phytophthora kernoviae and Phytophthora ramorum lineage EU2 from Scotland.</title>
        <authorList>
            <person name="Sambles C."/>
            <person name="Schlenzig A."/>
            <person name="O'Neill P."/>
            <person name="Grant M."/>
            <person name="Studholme D.J."/>
        </authorList>
    </citation>
    <scope>NUCLEOTIDE SEQUENCE</scope>
    <source>
        <strain evidence="1">00238/432</strain>
    </source>
</reference>
<dbReference type="AlphaFoldDB" id="A0A8J4S559"/>
<dbReference type="EMBL" id="AOFI03000222">
    <property type="protein sequence ID" value="KAF4319336.1"/>
    <property type="molecule type" value="Genomic_DNA"/>
</dbReference>
<proteinExistence type="predicted"/>
<accession>A0A8J4S559</accession>
<evidence type="ECO:0000313" key="2">
    <source>
        <dbReference type="Proteomes" id="UP000702964"/>
    </source>
</evidence>
<dbReference type="Proteomes" id="UP000702964">
    <property type="component" value="Unassembled WGS sequence"/>
</dbReference>